<dbReference type="AlphaFoldDB" id="A0AAD7B8R8"/>
<keyword evidence="1" id="KW-0732">Signal</keyword>
<evidence type="ECO:0000256" key="1">
    <source>
        <dbReference type="SAM" id="SignalP"/>
    </source>
</evidence>
<feature type="signal peptide" evidence="1">
    <location>
        <begin position="1"/>
        <end position="22"/>
    </location>
</feature>
<sequence length="142" mass="14769">MYFAALTAISSILALSVMKAHTAPVNVRALNNAIPQFCTAVNGTGNCTPLDGEECTNTPGMASLILNPDNDCAAFPLPDCAIGTGAFEMTADISFDLTSQGFQSVQCFTREGTIDGITEGSPEDIANEAFDASKGINDQIPS</sequence>
<proteinExistence type="predicted"/>
<keyword evidence="3" id="KW-1185">Reference proteome</keyword>
<feature type="chain" id="PRO_5042259620" evidence="1">
    <location>
        <begin position="23"/>
        <end position="142"/>
    </location>
</feature>
<comment type="caution">
    <text evidence="2">The sequence shown here is derived from an EMBL/GenBank/DDBJ whole genome shotgun (WGS) entry which is preliminary data.</text>
</comment>
<dbReference type="Proteomes" id="UP001221142">
    <property type="component" value="Unassembled WGS sequence"/>
</dbReference>
<protein>
    <submittedName>
        <fullName evidence="2">Uncharacterized protein</fullName>
    </submittedName>
</protein>
<gene>
    <name evidence="2" type="ORF">FB45DRAFT_1009164</name>
</gene>
<organism evidence="2 3">
    <name type="scientific">Roridomyces roridus</name>
    <dbReference type="NCBI Taxonomy" id="1738132"/>
    <lineage>
        <taxon>Eukaryota</taxon>
        <taxon>Fungi</taxon>
        <taxon>Dikarya</taxon>
        <taxon>Basidiomycota</taxon>
        <taxon>Agaricomycotina</taxon>
        <taxon>Agaricomycetes</taxon>
        <taxon>Agaricomycetidae</taxon>
        <taxon>Agaricales</taxon>
        <taxon>Marasmiineae</taxon>
        <taxon>Mycenaceae</taxon>
        <taxon>Roridomyces</taxon>
    </lineage>
</organism>
<reference evidence="2" key="1">
    <citation type="submission" date="2023-03" db="EMBL/GenBank/DDBJ databases">
        <title>Massive genome expansion in bonnet fungi (Mycena s.s.) driven by repeated elements and novel gene families across ecological guilds.</title>
        <authorList>
            <consortium name="Lawrence Berkeley National Laboratory"/>
            <person name="Harder C.B."/>
            <person name="Miyauchi S."/>
            <person name="Viragh M."/>
            <person name="Kuo A."/>
            <person name="Thoen E."/>
            <person name="Andreopoulos B."/>
            <person name="Lu D."/>
            <person name="Skrede I."/>
            <person name="Drula E."/>
            <person name="Henrissat B."/>
            <person name="Morin E."/>
            <person name="Kohler A."/>
            <person name="Barry K."/>
            <person name="LaButti K."/>
            <person name="Morin E."/>
            <person name="Salamov A."/>
            <person name="Lipzen A."/>
            <person name="Mereny Z."/>
            <person name="Hegedus B."/>
            <person name="Baldrian P."/>
            <person name="Stursova M."/>
            <person name="Weitz H."/>
            <person name="Taylor A."/>
            <person name="Grigoriev I.V."/>
            <person name="Nagy L.G."/>
            <person name="Martin F."/>
            <person name="Kauserud H."/>
        </authorList>
    </citation>
    <scope>NUCLEOTIDE SEQUENCE</scope>
    <source>
        <strain evidence="2">9284</strain>
    </source>
</reference>
<evidence type="ECO:0000313" key="2">
    <source>
        <dbReference type="EMBL" id="KAJ7613202.1"/>
    </source>
</evidence>
<dbReference type="EMBL" id="JARKIF010000029">
    <property type="protein sequence ID" value="KAJ7613202.1"/>
    <property type="molecule type" value="Genomic_DNA"/>
</dbReference>
<name>A0AAD7B8R8_9AGAR</name>
<accession>A0AAD7B8R8</accession>
<evidence type="ECO:0000313" key="3">
    <source>
        <dbReference type="Proteomes" id="UP001221142"/>
    </source>
</evidence>